<feature type="transmembrane region" description="Helical" evidence="9">
    <location>
        <begin position="264"/>
        <end position="284"/>
    </location>
</feature>
<feature type="transmembrane region" description="Helical" evidence="9">
    <location>
        <begin position="225"/>
        <end position="258"/>
    </location>
</feature>
<feature type="compositionally biased region" description="Basic and acidic residues" evidence="8">
    <location>
        <begin position="424"/>
        <end position="453"/>
    </location>
</feature>
<proteinExistence type="inferred from homology"/>
<feature type="region of interest" description="Disordered" evidence="8">
    <location>
        <begin position="1"/>
        <end position="22"/>
    </location>
</feature>
<reference evidence="10 11" key="1">
    <citation type="submission" date="2012-12" db="EMBL/GenBank/DDBJ databases">
        <title>Whole genome shotgun sequence of Gordonia aichiensis NBRC 108223.</title>
        <authorList>
            <person name="Isaki-Nakamura S."/>
            <person name="Hosoyama A."/>
            <person name="Tsuchikane K."/>
            <person name="Ando Y."/>
            <person name="Baba S."/>
            <person name="Ohji S."/>
            <person name="Hamada M."/>
            <person name="Tamura T."/>
            <person name="Yamazoe A."/>
            <person name="Yamazaki S."/>
            <person name="Fujita N."/>
        </authorList>
    </citation>
    <scope>NUCLEOTIDE SEQUENCE [LARGE SCALE GENOMIC DNA]</scope>
    <source>
        <strain evidence="10 11">NBRC 108223</strain>
    </source>
</reference>
<dbReference type="Proteomes" id="UP000010988">
    <property type="component" value="Unassembled WGS sequence"/>
</dbReference>
<feature type="transmembrane region" description="Helical" evidence="9">
    <location>
        <begin position="335"/>
        <end position="362"/>
    </location>
</feature>
<evidence type="ECO:0000256" key="1">
    <source>
        <dbReference type="ARBA" id="ARBA00004651"/>
    </source>
</evidence>
<keyword evidence="6 9" id="KW-1133">Transmembrane helix</keyword>
<comment type="subcellular location">
    <subcellularLocation>
        <location evidence="1">Cell membrane</location>
        <topology evidence="1">Multi-pass membrane protein</topology>
    </subcellularLocation>
</comment>
<evidence type="ECO:0000256" key="2">
    <source>
        <dbReference type="ARBA" id="ARBA00009773"/>
    </source>
</evidence>
<dbReference type="PANTHER" id="PTHR21716">
    <property type="entry name" value="TRANSMEMBRANE PROTEIN"/>
    <property type="match status" value="1"/>
</dbReference>
<keyword evidence="3" id="KW-0813">Transport</keyword>
<feature type="transmembrane region" description="Helical" evidence="9">
    <location>
        <begin position="66"/>
        <end position="84"/>
    </location>
</feature>
<gene>
    <name evidence="10" type="ORF">GOACH_25_00100</name>
</gene>
<feature type="transmembrane region" description="Helical" evidence="9">
    <location>
        <begin position="96"/>
        <end position="117"/>
    </location>
</feature>
<comment type="caution">
    <text evidence="10">The sequence shown here is derived from an EMBL/GenBank/DDBJ whole genome shotgun (WGS) entry which is preliminary data.</text>
</comment>
<evidence type="ECO:0000256" key="3">
    <source>
        <dbReference type="ARBA" id="ARBA00022448"/>
    </source>
</evidence>
<feature type="transmembrane region" description="Helical" evidence="9">
    <location>
        <begin position="186"/>
        <end position="204"/>
    </location>
</feature>
<feature type="region of interest" description="Disordered" evidence="8">
    <location>
        <begin position="411"/>
        <end position="465"/>
    </location>
</feature>
<dbReference type="eggNOG" id="COG0628">
    <property type="taxonomic scope" value="Bacteria"/>
</dbReference>
<evidence type="ECO:0000256" key="6">
    <source>
        <dbReference type="ARBA" id="ARBA00022989"/>
    </source>
</evidence>
<dbReference type="PANTHER" id="PTHR21716:SF53">
    <property type="entry name" value="PERMEASE PERM-RELATED"/>
    <property type="match status" value="1"/>
</dbReference>
<dbReference type="EMBL" id="BANR01000025">
    <property type="protein sequence ID" value="GAC50474.1"/>
    <property type="molecule type" value="Genomic_DNA"/>
</dbReference>
<accession>L7KPE9</accession>
<name>L7KPE9_9ACTN</name>
<evidence type="ECO:0000256" key="9">
    <source>
        <dbReference type="SAM" id="Phobius"/>
    </source>
</evidence>
<evidence type="ECO:0000256" key="7">
    <source>
        <dbReference type="ARBA" id="ARBA00023136"/>
    </source>
</evidence>
<evidence type="ECO:0000256" key="8">
    <source>
        <dbReference type="SAM" id="MobiDB-lite"/>
    </source>
</evidence>
<evidence type="ECO:0000256" key="4">
    <source>
        <dbReference type="ARBA" id="ARBA00022475"/>
    </source>
</evidence>
<keyword evidence="5 9" id="KW-0812">Transmembrane</keyword>
<dbReference type="InterPro" id="IPR002549">
    <property type="entry name" value="AI-2E-like"/>
</dbReference>
<evidence type="ECO:0000313" key="10">
    <source>
        <dbReference type="EMBL" id="GAC50474.1"/>
    </source>
</evidence>
<dbReference type="GO" id="GO:0005886">
    <property type="term" value="C:plasma membrane"/>
    <property type="evidence" value="ECO:0007669"/>
    <property type="project" value="UniProtKB-SubCell"/>
</dbReference>
<dbReference type="Pfam" id="PF01594">
    <property type="entry name" value="AI-2E_transport"/>
    <property type="match status" value="1"/>
</dbReference>
<keyword evidence="7 9" id="KW-0472">Membrane</keyword>
<evidence type="ECO:0000256" key="5">
    <source>
        <dbReference type="ARBA" id="ARBA00022692"/>
    </source>
</evidence>
<evidence type="ECO:0008006" key="12">
    <source>
        <dbReference type="Google" id="ProtNLM"/>
    </source>
</evidence>
<feature type="transmembrane region" description="Helical" evidence="9">
    <location>
        <begin position="291"/>
        <end position="315"/>
    </location>
</feature>
<evidence type="ECO:0000313" key="11">
    <source>
        <dbReference type="Proteomes" id="UP000010988"/>
    </source>
</evidence>
<sequence>MDHAAQTHDGYPEDAGARASHRPLSDVDRSKVHPFVRATAEWTWRVVLILFGCYLLMRIFLEFEQVLVPVALAILVSAFLVPGVDWLDRRRVPRSLAVVIMLLLALGVVATVLTFVGRAFVHGFPALTAEITETIDRTRQWLVDGPLGVDESQVRNFGSNIISLMEHNQAKLAGGALATATTATELVTGALLTLFLAIFFLYGGGQIWEFCCRLVPRRTRGRVAAAGVAGFGTLVGYVRATVIVALVDAVCIGIGLAILRVPLALPLATVIFLFSFIPIVGALISGSLAVVIALVTQGWLTAVIVLAILIGVMQLEGHVLQPFLLGRSVRLHPVAVILAIAAGIVAAGIVGGLFAVPVIAFANTAVRYLSGHRDLAVSEGDGSFHYAQPDEPHWDTKSIDDATASAGLSVEEALGVSPADAEADVERGLDGSARRPRHDSHTRPDADEQRGSEDEASGTDSDERP</sequence>
<keyword evidence="4" id="KW-1003">Cell membrane</keyword>
<organism evidence="10 11">
    <name type="scientific">Gordonia aichiensis NBRC 108223</name>
    <dbReference type="NCBI Taxonomy" id="1220583"/>
    <lineage>
        <taxon>Bacteria</taxon>
        <taxon>Bacillati</taxon>
        <taxon>Actinomycetota</taxon>
        <taxon>Actinomycetes</taxon>
        <taxon>Mycobacteriales</taxon>
        <taxon>Gordoniaceae</taxon>
        <taxon>Gordonia</taxon>
    </lineage>
</organism>
<comment type="similarity">
    <text evidence="2">Belongs to the autoinducer-2 exporter (AI-2E) (TC 2.A.86) family.</text>
</comment>
<dbReference type="GO" id="GO:0055085">
    <property type="term" value="P:transmembrane transport"/>
    <property type="evidence" value="ECO:0007669"/>
    <property type="project" value="TreeGrafter"/>
</dbReference>
<feature type="transmembrane region" description="Helical" evidence="9">
    <location>
        <begin position="42"/>
        <end position="60"/>
    </location>
</feature>
<keyword evidence="11" id="KW-1185">Reference proteome</keyword>
<dbReference type="AlphaFoldDB" id="L7KPE9"/>
<dbReference type="STRING" id="1220583.GOACH_25_00100"/>
<protein>
    <recommendedName>
        <fullName evidence="12">AI-2E family transporter</fullName>
    </recommendedName>
</protein>